<evidence type="ECO:0000313" key="3">
    <source>
        <dbReference type="Proteomes" id="UP000324269"/>
    </source>
</evidence>
<protein>
    <submittedName>
        <fullName evidence="2">IDEAL domain-containing protein</fullName>
    </submittedName>
</protein>
<sequence length="78" mass="9060">MENKKSYTEMMKASAMTRKKAAERSVMEIYIDMVLHESILMTRKTKLLTDIDAALDKKNKPLFMKLSKELNELNLSYG</sequence>
<dbReference type="SMART" id="SM00914">
    <property type="entry name" value="IDEAL"/>
    <property type="match status" value="1"/>
</dbReference>
<name>A0A5D4TYS6_9BACI</name>
<comment type="caution">
    <text evidence="2">The sequence shown here is derived from an EMBL/GenBank/DDBJ whole genome shotgun (WGS) entry which is preliminary data.</text>
</comment>
<dbReference type="Gene3D" id="4.10.810.10">
    <property type="entry name" value="Virus Scaffolding Protein, Chain A"/>
    <property type="match status" value="1"/>
</dbReference>
<proteinExistence type="predicted"/>
<dbReference type="OrthoDB" id="2969764at2"/>
<evidence type="ECO:0000259" key="1">
    <source>
        <dbReference type="SMART" id="SM00914"/>
    </source>
</evidence>
<dbReference type="AlphaFoldDB" id="A0A5D4TYS6"/>
<reference evidence="2 3" key="1">
    <citation type="submission" date="2019-08" db="EMBL/GenBank/DDBJ databases">
        <title>Bacillus genomes from the desert of Cuatro Cienegas, Coahuila.</title>
        <authorList>
            <person name="Olmedo-Alvarez G."/>
        </authorList>
    </citation>
    <scope>NUCLEOTIDE SEQUENCE [LARGE SCALE GENOMIC DNA]</scope>
    <source>
        <strain evidence="2 3">CH87b_3T</strain>
    </source>
</reference>
<dbReference type="Proteomes" id="UP000324269">
    <property type="component" value="Unassembled WGS sequence"/>
</dbReference>
<dbReference type="InterPro" id="IPR027393">
    <property type="entry name" value="Virus_scaffolding_prot_C"/>
</dbReference>
<dbReference type="EMBL" id="VTEZ01000003">
    <property type="protein sequence ID" value="TYS85529.1"/>
    <property type="molecule type" value="Genomic_DNA"/>
</dbReference>
<dbReference type="Pfam" id="PF08858">
    <property type="entry name" value="IDEAL"/>
    <property type="match status" value="1"/>
</dbReference>
<dbReference type="RefSeq" id="WP_148968397.1">
    <property type="nucleotide sequence ID" value="NZ_CANLNA010000003.1"/>
</dbReference>
<dbReference type="InterPro" id="IPR014957">
    <property type="entry name" value="IDEAL_dom"/>
</dbReference>
<feature type="domain" description="IDEAL" evidence="1">
    <location>
        <begin position="34"/>
        <end position="70"/>
    </location>
</feature>
<gene>
    <name evidence="2" type="ORF">FZC85_11145</name>
</gene>
<organism evidence="2 3">
    <name type="scientific">Rossellomorea aquimaris</name>
    <dbReference type="NCBI Taxonomy" id="189382"/>
    <lineage>
        <taxon>Bacteria</taxon>
        <taxon>Bacillati</taxon>
        <taxon>Bacillota</taxon>
        <taxon>Bacilli</taxon>
        <taxon>Bacillales</taxon>
        <taxon>Bacillaceae</taxon>
        <taxon>Rossellomorea</taxon>
    </lineage>
</organism>
<evidence type="ECO:0000313" key="2">
    <source>
        <dbReference type="EMBL" id="TYS85529.1"/>
    </source>
</evidence>
<accession>A0A5D4TYS6</accession>